<reference evidence="5" key="1">
    <citation type="submission" date="2020-05" db="EMBL/GenBank/DDBJ databases">
        <authorList>
            <person name="Chiriac C."/>
            <person name="Salcher M."/>
            <person name="Ghai R."/>
            <person name="Kavagutti S V."/>
        </authorList>
    </citation>
    <scope>NUCLEOTIDE SEQUENCE</scope>
</reference>
<feature type="domain" description="Proliferating cell nuclear antigen PCNA C-terminal" evidence="4">
    <location>
        <begin position="152"/>
        <end position="275"/>
    </location>
</feature>
<dbReference type="GO" id="GO:0003677">
    <property type="term" value="F:DNA binding"/>
    <property type="evidence" value="ECO:0007669"/>
    <property type="project" value="UniProtKB-KW"/>
</dbReference>
<dbReference type="CDD" id="cd00577">
    <property type="entry name" value="PCNA"/>
    <property type="match status" value="1"/>
</dbReference>
<dbReference type="NCBIfam" id="TIGR00590">
    <property type="entry name" value="pcna"/>
    <property type="match status" value="1"/>
</dbReference>
<dbReference type="InterPro" id="IPR022649">
    <property type="entry name" value="Pr_cel_nuc_antig_C"/>
</dbReference>
<dbReference type="InterPro" id="IPR046938">
    <property type="entry name" value="DNA_clamp_sf"/>
</dbReference>
<evidence type="ECO:0000259" key="4">
    <source>
        <dbReference type="Pfam" id="PF02747"/>
    </source>
</evidence>
<feature type="domain" description="Proliferating cell nuclear antigen PCNA N-terminal" evidence="3">
    <location>
        <begin position="26"/>
        <end position="146"/>
    </location>
</feature>
<dbReference type="PROSITE" id="PS01251">
    <property type="entry name" value="PCNA_1"/>
    <property type="match status" value="1"/>
</dbReference>
<dbReference type="InterPro" id="IPR022648">
    <property type="entry name" value="Pr_cel_nuc_antig_N"/>
</dbReference>
<dbReference type="Pfam" id="PF00705">
    <property type="entry name" value="PCNA_N"/>
    <property type="match status" value="1"/>
</dbReference>
<proteinExistence type="inferred from homology"/>
<dbReference type="SUPFAM" id="SSF55979">
    <property type="entry name" value="DNA clamp"/>
    <property type="match status" value="2"/>
</dbReference>
<sequence length="279" mass="31294">MSKVSAAASASEARVDAAILPSRLIDIKTIQSQVFRTLVEALKEIITDGNLEIDNTGIRLIAMDKSHTVLIHLRLHADKFESFYCSKPLILGLNMINFFKLIKTVANDDTLTLYVDRADENKLGIIIENARKNSVTTYKLKLIEINEATIHIPRVEFPSVITMPSATFQKVCREMSNISDKIEITSQGDRLILGCDGEFADQETVMKETTDGMHFMKQENPKDIIQGVFNLNHLILFTKCSGLCNTIEIYLKNEYPLIILYRVASLGEIKLCLAPELSA</sequence>
<evidence type="ECO:0000313" key="5">
    <source>
        <dbReference type="EMBL" id="CAB4574112.1"/>
    </source>
</evidence>
<keyword evidence="2" id="KW-0238">DNA-binding</keyword>
<dbReference type="HAMAP" id="MF_00317">
    <property type="entry name" value="DNApol_clamp_arch"/>
    <property type="match status" value="1"/>
</dbReference>
<dbReference type="PANTHER" id="PTHR11352:SF0">
    <property type="entry name" value="PROLIFERATING CELL NUCLEAR ANTIGEN"/>
    <property type="match status" value="1"/>
</dbReference>
<protein>
    <submittedName>
        <fullName evidence="5">Unannotated protein</fullName>
    </submittedName>
</protein>
<name>A0A6J6ECC2_9ZZZZ</name>
<dbReference type="GO" id="GO:0019985">
    <property type="term" value="P:translesion synthesis"/>
    <property type="evidence" value="ECO:0007669"/>
    <property type="project" value="TreeGrafter"/>
</dbReference>
<evidence type="ECO:0000256" key="1">
    <source>
        <dbReference type="ARBA" id="ARBA00010462"/>
    </source>
</evidence>
<dbReference type="PANTHER" id="PTHR11352">
    <property type="entry name" value="PROLIFERATING CELL NUCLEAR ANTIGEN"/>
    <property type="match status" value="1"/>
</dbReference>
<dbReference type="InterPro" id="IPR000730">
    <property type="entry name" value="Pr_cel_nuc_antig"/>
</dbReference>
<evidence type="ECO:0000259" key="3">
    <source>
        <dbReference type="Pfam" id="PF00705"/>
    </source>
</evidence>
<dbReference type="Pfam" id="PF02747">
    <property type="entry name" value="PCNA_C"/>
    <property type="match status" value="1"/>
</dbReference>
<evidence type="ECO:0000256" key="2">
    <source>
        <dbReference type="ARBA" id="ARBA00023125"/>
    </source>
</evidence>
<dbReference type="GO" id="GO:0006298">
    <property type="term" value="P:mismatch repair"/>
    <property type="evidence" value="ECO:0007669"/>
    <property type="project" value="TreeGrafter"/>
</dbReference>
<dbReference type="AlphaFoldDB" id="A0A6J6ECC2"/>
<gene>
    <name evidence="5" type="ORF">UFOPK1726_00465</name>
</gene>
<dbReference type="GO" id="GO:0043626">
    <property type="term" value="C:PCNA complex"/>
    <property type="evidence" value="ECO:0007669"/>
    <property type="project" value="TreeGrafter"/>
</dbReference>
<dbReference type="Gene3D" id="3.70.10.10">
    <property type="match status" value="1"/>
</dbReference>
<dbReference type="GO" id="GO:0030337">
    <property type="term" value="F:DNA polymerase processivity factor activity"/>
    <property type="evidence" value="ECO:0007669"/>
    <property type="project" value="InterPro"/>
</dbReference>
<accession>A0A6J6ECC2</accession>
<dbReference type="EMBL" id="CAEZTT010000038">
    <property type="protein sequence ID" value="CAB4574112.1"/>
    <property type="molecule type" value="Genomic_DNA"/>
</dbReference>
<dbReference type="GO" id="GO:0006272">
    <property type="term" value="P:leading strand elongation"/>
    <property type="evidence" value="ECO:0007669"/>
    <property type="project" value="TreeGrafter"/>
</dbReference>
<comment type="similarity">
    <text evidence="1">Belongs to the PCNA family.</text>
</comment>
<organism evidence="5">
    <name type="scientific">freshwater metagenome</name>
    <dbReference type="NCBI Taxonomy" id="449393"/>
    <lineage>
        <taxon>unclassified sequences</taxon>
        <taxon>metagenomes</taxon>
        <taxon>ecological metagenomes</taxon>
    </lineage>
</organism>
<dbReference type="GO" id="GO:0006275">
    <property type="term" value="P:regulation of DNA replication"/>
    <property type="evidence" value="ECO:0007669"/>
    <property type="project" value="InterPro"/>
</dbReference>
<dbReference type="InterPro" id="IPR022659">
    <property type="entry name" value="Pr_cel_nuc_antig_CS"/>
</dbReference>
<dbReference type="PRINTS" id="PR00339">
    <property type="entry name" value="PCNACYCLIN"/>
</dbReference>